<evidence type="ECO:0000313" key="10">
    <source>
        <dbReference type="EMBL" id="SEN07105.1"/>
    </source>
</evidence>
<evidence type="ECO:0000259" key="9">
    <source>
        <dbReference type="Pfam" id="PF12704"/>
    </source>
</evidence>
<dbReference type="InterPro" id="IPR025857">
    <property type="entry name" value="MacB_PCD"/>
</dbReference>
<name>A0A1H8DIV0_9PROT</name>
<proteinExistence type="inferred from homology"/>
<dbReference type="Pfam" id="PF12704">
    <property type="entry name" value="MacB_PCD"/>
    <property type="match status" value="1"/>
</dbReference>
<dbReference type="PANTHER" id="PTHR30489:SF0">
    <property type="entry name" value="LIPOPROTEIN-RELEASING SYSTEM TRANSMEMBRANE PROTEIN LOLE"/>
    <property type="match status" value="1"/>
</dbReference>
<dbReference type="EMBL" id="FOCT01000002">
    <property type="protein sequence ID" value="SEN07105.1"/>
    <property type="molecule type" value="Genomic_DNA"/>
</dbReference>
<keyword evidence="4 7" id="KW-0812">Transmembrane</keyword>
<sequence>MKALQIDFFLAYRNIVGQKRRSAIAVSATAFGIIALILATGFVEWIFWGMREGTIDSQLGHIQISRPGYQEAGKADPYTYLLPDAIPELESGNELRQIKAVVPRLSFGGLISHGDTTLSFIGDGVTPQEQVFFGKSLQILAGQNLSVDDPKGIILGAGLGHNLNVNIGDKVVLLASTASRGVNAVEVTVRGLFSTVNKSYDDIALRMPIATARQLLRVKGSHVWVVLLNNTAKTDTVLQRLHGALQKRDFEAVPWYVLADFYNKTVALFTKQIHGLKLIIALIIVLTISNAMTMSVMGRIGEIGTDMALGARRIDVLRRFLSEGILLGCFGGLMGVTIGVGLATVISSIGIPMPPPPGMARGYTGEILVTWNIALESLLLAIGTTLIASIYPAWKASRMQVVDALRHNR</sequence>
<evidence type="ECO:0000256" key="7">
    <source>
        <dbReference type="SAM" id="Phobius"/>
    </source>
</evidence>
<dbReference type="InterPro" id="IPR051447">
    <property type="entry name" value="Lipoprotein-release_system"/>
</dbReference>
<comment type="similarity">
    <text evidence="2">Belongs to the ABC-4 integral membrane protein family. LolC/E subfamily.</text>
</comment>
<dbReference type="RefSeq" id="WP_074744360.1">
    <property type="nucleotide sequence ID" value="NZ_FOCT01000002.1"/>
</dbReference>
<evidence type="ECO:0000256" key="4">
    <source>
        <dbReference type="ARBA" id="ARBA00022692"/>
    </source>
</evidence>
<reference evidence="10 11" key="1">
    <citation type="submission" date="2016-10" db="EMBL/GenBank/DDBJ databases">
        <authorList>
            <person name="de Groot N.N."/>
        </authorList>
    </citation>
    <scope>NUCLEOTIDE SEQUENCE [LARGE SCALE GENOMIC DNA]</scope>
    <source>
        <strain evidence="10 11">Nl18</strain>
    </source>
</reference>
<keyword evidence="5 7" id="KW-1133">Transmembrane helix</keyword>
<evidence type="ECO:0000256" key="1">
    <source>
        <dbReference type="ARBA" id="ARBA00004651"/>
    </source>
</evidence>
<keyword evidence="6 7" id="KW-0472">Membrane</keyword>
<dbReference type="GO" id="GO:0098797">
    <property type="term" value="C:plasma membrane protein complex"/>
    <property type="evidence" value="ECO:0007669"/>
    <property type="project" value="TreeGrafter"/>
</dbReference>
<dbReference type="InterPro" id="IPR003838">
    <property type="entry name" value="ABC3_permease_C"/>
</dbReference>
<feature type="domain" description="MacB-like periplasmic core" evidence="9">
    <location>
        <begin position="22"/>
        <end position="241"/>
    </location>
</feature>
<protein>
    <submittedName>
        <fullName evidence="10">Putative ABC transport system permease protein</fullName>
    </submittedName>
</protein>
<feature type="transmembrane region" description="Helical" evidence="7">
    <location>
        <begin position="278"/>
        <end position="300"/>
    </location>
</feature>
<evidence type="ECO:0000256" key="2">
    <source>
        <dbReference type="ARBA" id="ARBA00005236"/>
    </source>
</evidence>
<feature type="transmembrane region" description="Helical" evidence="7">
    <location>
        <begin position="369"/>
        <end position="391"/>
    </location>
</feature>
<evidence type="ECO:0000259" key="8">
    <source>
        <dbReference type="Pfam" id="PF02687"/>
    </source>
</evidence>
<evidence type="ECO:0000313" key="11">
    <source>
        <dbReference type="Proteomes" id="UP000183898"/>
    </source>
</evidence>
<feature type="transmembrane region" description="Helical" evidence="7">
    <location>
        <begin position="320"/>
        <end position="349"/>
    </location>
</feature>
<dbReference type="PANTHER" id="PTHR30489">
    <property type="entry name" value="LIPOPROTEIN-RELEASING SYSTEM TRANSMEMBRANE PROTEIN LOLE"/>
    <property type="match status" value="1"/>
</dbReference>
<dbReference type="GO" id="GO:0044874">
    <property type="term" value="P:lipoprotein localization to outer membrane"/>
    <property type="evidence" value="ECO:0007669"/>
    <property type="project" value="TreeGrafter"/>
</dbReference>
<evidence type="ECO:0000256" key="6">
    <source>
        <dbReference type="ARBA" id="ARBA00023136"/>
    </source>
</evidence>
<comment type="subcellular location">
    <subcellularLocation>
        <location evidence="1">Cell membrane</location>
        <topology evidence="1">Multi-pass membrane protein</topology>
    </subcellularLocation>
</comment>
<evidence type="ECO:0000256" key="5">
    <source>
        <dbReference type="ARBA" id="ARBA00022989"/>
    </source>
</evidence>
<gene>
    <name evidence="10" type="ORF">SAMN05216404_102280</name>
</gene>
<feature type="transmembrane region" description="Helical" evidence="7">
    <location>
        <begin position="23"/>
        <end position="48"/>
    </location>
</feature>
<dbReference type="Proteomes" id="UP000183898">
    <property type="component" value="Unassembled WGS sequence"/>
</dbReference>
<dbReference type="Pfam" id="PF02687">
    <property type="entry name" value="FtsX"/>
    <property type="match status" value="1"/>
</dbReference>
<organism evidence="10 11">
    <name type="scientific">Nitrosospira multiformis</name>
    <dbReference type="NCBI Taxonomy" id="1231"/>
    <lineage>
        <taxon>Bacteria</taxon>
        <taxon>Pseudomonadati</taxon>
        <taxon>Pseudomonadota</taxon>
        <taxon>Betaproteobacteria</taxon>
        <taxon>Nitrosomonadales</taxon>
        <taxon>Nitrosomonadaceae</taxon>
        <taxon>Nitrosospira</taxon>
    </lineage>
</organism>
<accession>A0A1H8DIV0</accession>
<evidence type="ECO:0000256" key="3">
    <source>
        <dbReference type="ARBA" id="ARBA00022475"/>
    </source>
</evidence>
<dbReference type="AlphaFoldDB" id="A0A1H8DIV0"/>
<feature type="domain" description="ABC3 transporter permease C-terminal" evidence="8">
    <location>
        <begin position="278"/>
        <end position="400"/>
    </location>
</feature>
<keyword evidence="3" id="KW-1003">Cell membrane</keyword>